<dbReference type="SUPFAM" id="SSF90123">
    <property type="entry name" value="ABC transporter transmembrane region"/>
    <property type="match status" value="1"/>
</dbReference>
<sequence>MRGLDPADVDYTPPLIECMAFLFRLHGKPVSTRFLIAGLPMSDGPVHPSACIRAARTAGMASSVVYRPTLDRISALTLPCILLMRQEKACVLLGLNGDKAEVLFPETGMEPRTVPVDELTKEYTGYAMFARLEGKLDRRASEIKLLKAKRWFWDTLLHFLPIYKHVLFASVVVNLLTIVSPLFFMNVYDRVVPNSATETLWVLAIGIGIAYVFDFLLRNLRSYFVDVAGRNADIVLASRLMNQLMTLRLDAKPDSTGSLANNLREFESLREFFGSTTLLALVDLPFLVLFVLIVCFIGGPIGVVPMLAVPLVVGIGMLLQLPFQRVAEAGFKEGMQKNALLVEIINGLETVKSSLAEGRMQHAWEKVVGMSASSNAQSKGLANISVTMSILFTQLVSVTVIIWGVYRISDGLLTMGGLIACNMLASRAMAPLSQVAAMLARLQQSRMALKSLDMLMNLPTERPDDRPYVDFGPLEHSMVFESVSFAYPGSERLALENVNTTIRPGERVGIIGRMGSGKSTLGRLAIGLYQPRDGAVRFGGVDIRQMDMADLRSRVGYLAQDNYLFYGSVRDNIAIGVPNADDRMILRAATIAGVVDFVRGHPAGFGMPVGERGMALSGGQRQAVALARSLLHDPDVLILDEPSSNMDNSSEMALKRRLAEILDKKTLILVTHRVSMLDLVDRLIVLDHGRVVADGPKQAVLAALRGDQVRAAGPARFSGAPAPASRPPHPPQQG</sequence>
<evidence type="ECO:0000256" key="1">
    <source>
        <dbReference type="ARBA" id="ARBA00004651"/>
    </source>
</evidence>
<dbReference type="PROSITE" id="PS50990">
    <property type="entry name" value="PEPTIDASE_C39"/>
    <property type="match status" value="1"/>
</dbReference>
<dbReference type="Gene3D" id="3.40.50.300">
    <property type="entry name" value="P-loop containing nucleotide triphosphate hydrolases"/>
    <property type="match status" value="1"/>
</dbReference>
<dbReference type="PROSITE" id="PS50929">
    <property type="entry name" value="ABC_TM1F"/>
    <property type="match status" value="1"/>
</dbReference>
<feature type="transmembrane region" description="Helical" evidence="9">
    <location>
        <begin position="200"/>
        <end position="217"/>
    </location>
</feature>
<dbReference type="NCBIfam" id="TIGR03375">
    <property type="entry name" value="type_I_sec_LssB"/>
    <property type="match status" value="1"/>
</dbReference>
<dbReference type="Gene3D" id="1.20.1560.10">
    <property type="entry name" value="ABC transporter type 1, transmembrane domain"/>
    <property type="match status" value="1"/>
</dbReference>
<evidence type="ECO:0000313" key="13">
    <source>
        <dbReference type="EMBL" id="MBG3877812.1"/>
    </source>
</evidence>
<dbReference type="RefSeq" id="WP_196609878.1">
    <property type="nucleotide sequence ID" value="NZ_VRYY01000381.1"/>
</dbReference>
<organism evidence="13 14">
    <name type="scientific">Nitratidesulfovibrio oxamicus</name>
    <dbReference type="NCBI Taxonomy" id="32016"/>
    <lineage>
        <taxon>Bacteria</taxon>
        <taxon>Pseudomonadati</taxon>
        <taxon>Thermodesulfobacteriota</taxon>
        <taxon>Desulfovibrionia</taxon>
        <taxon>Desulfovibrionales</taxon>
        <taxon>Desulfovibrionaceae</taxon>
        <taxon>Nitratidesulfovibrio</taxon>
    </lineage>
</organism>
<dbReference type="PROSITE" id="PS00211">
    <property type="entry name" value="ABC_TRANSPORTER_1"/>
    <property type="match status" value="1"/>
</dbReference>
<evidence type="ECO:0000313" key="14">
    <source>
        <dbReference type="Proteomes" id="UP001194469"/>
    </source>
</evidence>
<feature type="compositionally biased region" description="Low complexity" evidence="8">
    <location>
        <begin position="712"/>
        <end position="723"/>
    </location>
</feature>
<dbReference type="CDD" id="cd18587">
    <property type="entry name" value="ABC_6TM_LapB_like"/>
    <property type="match status" value="1"/>
</dbReference>
<dbReference type="CDD" id="cd03245">
    <property type="entry name" value="ABCC_bacteriocin_exporters"/>
    <property type="match status" value="1"/>
</dbReference>
<feature type="domain" description="ABC transmembrane type-1" evidence="11">
    <location>
        <begin position="166"/>
        <end position="444"/>
    </location>
</feature>
<dbReference type="Pfam" id="PF00664">
    <property type="entry name" value="ABC_membrane"/>
    <property type="match status" value="1"/>
</dbReference>
<dbReference type="EMBL" id="VRYY01000381">
    <property type="protein sequence ID" value="MBG3877812.1"/>
    <property type="molecule type" value="Genomic_DNA"/>
</dbReference>
<protein>
    <submittedName>
        <fullName evidence="13">Type I secretion system permease/ATPase</fullName>
    </submittedName>
</protein>
<comment type="subcellular location">
    <subcellularLocation>
        <location evidence="1">Cell membrane</location>
        <topology evidence="1">Multi-pass membrane protein</topology>
    </subcellularLocation>
</comment>
<dbReference type="PANTHER" id="PTHR43394">
    <property type="entry name" value="ATP-DEPENDENT PERMEASE MDL1, MITOCHONDRIAL"/>
    <property type="match status" value="1"/>
</dbReference>
<keyword evidence="2 9" id="KW-0812">Transmembrane</keyword>
<dbReference type="InterPro" id="IPR039421">
    <property type="entry name" value="Type_1_exporter"/>
</dbReference>
<keyword evidence="3" id="KW-0547">Nucleotide-binding</keyword>
<keyword evidence="14" id="KW-1185">Reference proteome</keyword>
<dbReference type="InterPro" id="IPR017750">
    <property type="entry name" value="ATPase_T1SS"/>
</dbReference>
<evidence type="ECO:0000259" key="12">
    <source>
        <dbReference type="PROSITE" id="PS50990"/>
    </source>
</evidence>
<dbReference type="InterPro" id="IPR003593">
    <property type="entry name" value="AAA+_ATPase"/>
</dbReference>
<feature type="transmembrane region" description="Helical" evidence="9">
    <location>
        <begin position="307"/>
        <end position="327"/>
    </location>
</feature>
<evidence type="ECO:0000256" key="6">
    <source>
        <dbReference type="ARBA" id="ARBA00022989"/>
    </source>
</evidence>
<dbReference type="InterPro" id="IPR005074">
    <property type="entry name" value="Peptidase_C39"/>
</dbReference>
<evidence type="ECO:0000256" key="8">
    <source>
        <dbReference type="SAM" id="MobiDB-lite"/>
    </source>
</evidence>
<feature type="domain" description="Peptidase C39" evidence="12">
    <location>
        <begin position="8"/>
        <end position="130"/>
    </location>
</feature>
<dbReference type="CDD" id="cd02421">
    <property type="entry name" value="Peptidase_C39_likeD"/>
    <property type="match status" value="1"/>
</dbReference>
<dbReference type="Proteomes" id="UP001194469">
    <property type="component" value="Unassembled WGS sequence"/>
</dbReference>
<dbReference type="SMART" id="SM00382">
    <property type="entry name" value="AAA"/>
    <property type="match status" value="1"/>
</dbReference>
<evidence type="ECO:0000256" key="9">
    <source>
        <dbReference type="SAM" id="Phobius"/>
    </source>
</evidence>
<feature type="domain" description="ABC transporter" evidence="10">
    <location>
        <begin position="478"/>
        <end position="713"/>
    </location>
</feature>
<dbReference type="InterPro" id="IPR017871">
    <property type="entry name" value="ABC_transporter-like_CS"/>
</dbReference>
<feature type="transmembrane region" description="Helical" evidence="9">
    <location>
        <begin position="380"/>
        <end position="406"/>
    </location>
</feature>
<evidence type="ECO:0000259" key="11">
    <source>
        <dbReference type="PROSITE" id="PS50929"/>
    </source>
</evidence>
<reference evidence="13 14" key="1">
    <citation type="submission" date="2019-08" db="EMBL/GenBank/DDBJ databases">
        <authorList>
            <person name="Luo N."/>
        </authorList>
    </citation>
    <scope>NUCLEOTIDE SEQUENCE [LARGE SCALE GENOMIC DNA]</scope>
    <source>
        <strain evidence="13 14">NCIMB 9442</strain>
    </source>
</reference>
<evidence type="ECO:0000256" key="4">
    <source>
        <dbReference type="ARBA" id="ARBA00022801"/>
    </source>
</evidence>
<evidence type="ECO:0000256" key="3">
    <source>
        <dbReference type="ARBA" id="ARBA00022741"/>
    </source>
</evidence>
<feature type="transmembrane region" description="Helical" evidence="9">
    <location>
        <begin position="166"/>
        <end position="188"/>
    </location>
</feature>
<dbReference type="PROSITE" id="PS50893">
    <property type="entry name" value="ABC_TRANSPORTER_2"/>
    <property type="match status" value="1"/>
</dbReference>
<name>A0ABS0J6Q0_9BACT</name>
<dbReference type="Gene3D" id="3.90.70.10">
    <property type="entry name" value="Cysteine proteinases"/>
    <property type="match status" value="1"/>
</dbReference>
<dbReference type="PANTHER" id="PTHR43394:SF1">
    <property type="entry name" value="ATP-BINDING CASSETTE SUB-FAMILY B MEMBER 10, MITOCHONDRIAL"/>
    <property type="match status" value="1"/>
</dbReference>
<evidence type="ECO:0000256" key="2">
    <source>
        <dbReference type="ARBA" id="ARBA00022692"/>
    </source>
</evidence>
<gene>
    <name evidence="13" type="ORF">FVW20_12520</name>
</gene>
<dbReference type="Pfam" id="PF00005">
    <property type="entry name" value="ABC_tran"/>
    <property type="match status" value="1"/>
</dbReference>
<keyword evidence="7 9" id="KW-0472">Membrane</keyword>
<comment type="caution">
    <text evidence="13">The sequence shown here is derived from an EMBL/GenBank/DDBJ whole genome shotgun (WGS) entry which is preliminary data.</text>
</comment>
<feature type="region of interest" description="Disordered" evidence="8">
    <location>
        <begin position="712"/>
        <end position="734"/>
    </location>
</feature>
<dbReference type="InterPro" id="IPR027417">
    <property type="entry name" value="P-loop_NTPase"/>
</dbReference>
<keyword evidence="6 9" id="KW-1133">Transmembrane helix</keyword>
<feature type="transmembrane region" description="Helical" evidence="9">
    <location>
        <begin position="278"/>
        <end position="301"/>
    </location>
</feature>
<feature type="transmembrane region" description="Helical" evidence="9">
    <location>
        <begin position="412"/>
        <end position="440"/>
    </location>
</feature>
<evidence type="ECO:0000256" key="5">
    <source>
        <dbReference type="ARBA" id="ARBA00022840"/>
    </source>
</evidence>
<evidence type="ECO:0000256" key="7">
    <source>
        <dbReference type="ARBA" id="ARBA00023136"/>
    </source>
</evidence>
<dbReference type="InterPro" id="IPR011527">
    <property type="entry name" value="ABC1_TM_dom"/>
</dbReference>
<evidence type="ECO:0000259" key="10">
    <source>
        <dbReference type="PROSITE" id="PS50893"/>
    </source>
</evidence>
<feature type="compositionally biased region" description="Pro residues" evidence="8">
    <location>
        <begin position="724"/>
        <end position="734"/>
    </location>
</feature>
<dbReference type="InterPro" id="IPR003439">
    <property type="entry name" value="ABC_transporter-like_ATP-bd"/>
</dbReference>
<keyword evidence="5" id="KW-0067">ATP-binding</keyword>
<dbReference type="SUPFAM" id="SSF52540">
    <property type="entry name" value="P-loop containing nucleoside triphosphate hydrolases"/>
    <property type="match status" value="1"/>
</dbReference>
<proteinExistence type="predicted"/>
<keyword evidence="4" id="KW-0378">Hydrolase</keyword>
<dbReference type="InterPro" id="IPR036640">
    <property type="entry name" value="ABC1_TM_sf"/>
</dbReference>
<accession>A0ABS0J6Q0</accession>